<feature type="compositionally biased region" description="Basic and acidic residues" evidence="1">
    <location>
        <begin position="371"/>
        <end position="380"/>
    </location>
</feature>
<name>A0A4S9LUV7_AURPU</name>
<dbReference type="CDD" id="cd00303">
    <property type="entry name" value="retropepsin_like"/>
    <property type="match status" value="1"/>
</dbReference>
<dbReference type="EMBL" id="QZBD01000051">
    <property type="protein sequence ID" value="THY33264.1"/>
    <property type="molecule type" value="Genomic_DNA"/>
</dbReference>
<feature type="compositionally biased region" description="Basic and acidic residues" evidence="1">
    <location>
        <begin position="390"/>
        <end position="410"/>
    </location>
</feature>
<feature type="region of interest" description="Disordered" evidence="1">
    <location>
        <begin position="370"/>
        <end position="445"/>
    </location>
</feature>
<evidence type="ECO:0000313" key="2">
    <source>
        <dbReference type="EMBL" id="THY33264.1"/>
    </source>
</evidence>
<dbReference type="Gene3D" id="2.40.70.10">
    <property type="entry name" value="Acid Proteases"/>
    <property type="match status" value="1"/>
</dbReference>
<evidence type="ECO:0000256" key="1">
    <source>
        <dbReference type="SAM" id="MobiDB-lite"/>
    </source>
</evidence>
<reference evidence="2 3" key="1">
    <citation type="submission" date="2018-10" db="EMBL/GenBank/DDBJ databases">
        <title>Fifty Aureobasidium pullulans genomes reveal a recombining polyextremotolerant generalist.</title>
        <authorList>
            <person name="Gostincar C."/>
            <person name="Turk M."/>
            <person name="Zajc J."/>
            <person name="Gunde-Cimerman N."/>
        </authorList>
    </citation>
    <scope>NUCLEOTIDE SEQUENCE [LARGE SCALE GENOMIC DNA]</scope>
    <source>
        <strain evidence="2 3">EXF-6604</strain>
    </source>
</reference>
<protein>
    <submittedName>
        <fullName evidence="2">Uncharacterized protein</fullName>
    </submittedName>
</protein>
<sequence>MADVAGMISDIVGVMQNWTNAVNAMKAAPEVYKTLLQEYLSCMGVLTNCLSIFQMVREDTIPGTVFQAAASCASLGSELASPKEIKEASTKQRIRLAKVDWDNLKARYERFRSSVRTLHDLAQNLLARHLVEGQTQLQDTFDRQTVVQTLLLNQDTARDDRFGSSFGLSGFGSCPFIGMMKDDSSSIQEFFSRSGRHIRPDWHSSVSDATSFTIGQMSMATSVSTQHHFARGTGSRDPGLGVDLSITDSTITVTHEDKPRYISARAKYDTGSEVNFTSSEFVTENELTPLLNRLEDPEIFVGLNNQEYHVKHTIVLHWCGSRMHKVRTTTFFVADEVPYDILLGNEFILRNRVFDPQRAALALRHRYRHSAQREDDEKQRQQHQALAAQEHQRTRAEDARQRALEREAKKAAKLQTSASSVGSSHLGGQPGSTPSTIEPSLGTSTSIDPIAQRLMTMLTKDLMIRSGTPSIDGS</sequence>
<dbReference type="Proteomes" id="UP000306584">
    <property type="component" value="Unassembled WGS sequence"/>
</dbReference>
<gene>
    <name evidence="2" type="ORF">D6D01_02330</name>
</gene>
<dbReference type="AlphaFoldDB" id="A0A4S9LUV7"/>
<feature type="compositionally biased region" description="Polar residues" evidence="1">
    <location>
        <begin position="431"/>
        <end position="445"/>
    </location>
</feature>
<dbReference type="InterPro" id="IPR021109">
    <property type="entry name" value="Peptidase_aspartic_dom_sf"/>
</dbReference>
<proteinExistence type="predicted"/>
<accession>A0A4S9LUV7</accession>
<comment type="caution">
    <text evidence="2">The sequence shown here is derived from an EMBL/GenBank/DDBJ whole genome shotgun (WGS) entry which is preliminary data.</text>
</comment>
<evidence type="ECO:0000313" key="3">
    <source>
        <dbReference type="Proteomes" id="UP000306584"/>
    </source>
</evidence>
<organism evidence="2 3">
    <name type="scientific">Aureobasidium pullulans</name>
    <name type="common">Black yeast</name>
    <name type="synonym">Pullularia pullulans</name>
    <dbReference type="NCBI Taxonomy" id="5580"/>
    <lineage>
        <taxon>Eukaryota</taxon>
        <taxon>Fungi</taxon>
        <taxon>Dikarya</taxon>
        <taxon>Ascomycota</taxon>
        <taxon>Pezizomycotina</taxon>
        <taxon>Dothideomycetes</taxon>
        <taxon>Dothideomycetidae</taxon>
        <taxon>Dothideales</taxon>
        <taxon>Saccotheciaceae</taxon>
        <taxon>Aureobasidium</taxon>
    </lineage>
</organism>